<protein>
    <recommendedName>
        <fullName evidence="6">DNA repair and recombination protein RAD52</fullName>
    </recommendedName>
</protein>
<keyword evidence="3" id="KW-0233">DNA recombination</keyword>
<evidence type="ECO:0000256" key="2">
    <source>
        <dbReference type="ARBA" id="ARBA00022763"/>
    </source>
</evidence>
<dbReference type="GO" id="GO:0006312">
    <property type="term" value="P:mitotic recombination"/>
    <property type="evidence" value="ECO:0007669"/>
    <property type="project" value="TreeGrafter"/>
</dbReference>
<keyword evidence="8" id="KW-1185">Reference proteome</keyword>
<proteinExistence type="inferred from homology"/>
<comment type="function">
    <text evidence="5">Involved in DNA double-strand break (DSB) repair and recombination. Promotes the annealing of complementary single-stranded DNA and by stimulation of the RAD51 recombinase.</text>
</comment>
<reference evidence="7" key="2">
    <citation type="submission" date="2021-01" db="EMBL/GenBank/DDBJ databases">
        <authorList>
            <person name="Schikora-Tamarit M.A."/>
        </authorList>
    </citation>
    <scope>NUCLEOTIDE SEQUENCE</scope>
    <source>
        <strain evidence="7">CBS6341</strain>
    </source>
</reference>
<gene>
    <name evidence="7" type="ORF">WICMUC_001056</name>
</gene>
<organism evidence="7 8">
    <name type="scientific">Wickerhamomyces mucosus</name>
    <dbReference type="NCBI Taxonomy" id="1378264"/>
    <lineage>
        <taxon>Eukaryota</taxon>
        <taxon>Fungi</taxon>
        <taxon>Dikarya</taxon>
        <taxon>Ascomycota</taxon>
        <taxon>Saccharomycotina</taxon>
        <taxon>Saccharomycetes</taxon>
        <taxon>Phaffomycetales</taxon>
        <taxon>Wickerhamomycetaceae</taxon>
        <taxon>Wickerhamomyces</taxon>
    </lineage>
</organism>
<dbReference type="GO" id="GO:0000724">
    <property type="term" value="P:double-strand break repair via homologous recombination"/>
    <property type="evidence" value="ECO:0007669"/>
    <property type="project" value="TreeGrafter"/>
</dbReference>
<dbReference type="EMBL" id="JAEUBF010000320">
    <property type="protein sequence ID" value="KAH3679375.1"/>
    <property type="molecule type" value="Genomic_DNA"/>
</dbReference>
<keyword evidence="4" id="KW-0234">DNA repair</keyword>
<dbReference type="Gene3D" id="3.30.390.80">
    <property type="entry name" value="DNA repair protein Rad52/59/22"/>
    <property type="match status" value="1"/>
</dbReference>
<evidence type="ECO:0000256" key="4">
    <source>
        <dbReference type="ARBA" id="ARBA00023204"/>
    </source>
</evidence>
<keyword evidence="2" id="KW-0227">DNA damage</keyword>
<comment type="similarity">
    <text evidence="1">Belongs to the RAD52 family.</text>
</comment>
<reference evidence="7" key="1">
    <citation type="journal article" date="2021" name="Open Biol.">
        <title>Shared evolutionary footprints suggest mitochondrial oxidative damage underlies multiple complex I losses in fungi.</title>
        <authorList>
            <person name="Schikora-Tamarit M.A."/>
            <person name="Marcet-Houben M."/>
            <person name="Nosek J."/>
            <person name="Gabaldon T."/>
        </authorList>
    </citation>
    <scope>NUCLEOTIDE SEQUENCE</scope>
    <source>
        <strain evidence="7">CBS6341</strain>
    </source>
</reference>
<dbReference type="OrthoDB" id="206565at2759"/>
<evidence type="ECO:0000256" key="3">
    <source>
        <dbReference type="ARBA" id="ARBA00023172"/>
    </source>
</evidence>
<evidence type="ECO:0000313" key="7">
    <source>
        <dbReference type="EMBL" id="KAH3679375.1"/>
    </source>
</evidence>
<dbReference type="PANTHER" id="PTHR12132">
    <property type="entry name" value="DNA REPAIR AND RECOMBINATION PROTEIN RAD52, RAD59"/>
    <property type="match status" value="1"/>
</dbReference>
<evidence type="ECO:0000313" key="8">
    <source>
        <dbReference type="Proteomes" id="UP000769528"/>
    </source>
</evidence>
<accession>A0A9P8PXF3</accession>
<comment type="caution">
    <text evidence="7">The sequence shown here is derived from an EMBL/GenBank/DDBJ whole genome shotgun (WGS) entry which is preliminary data.</text>
</comment>
<sequence>MMKNDFVQNQRGEKILYVNSNAIPINEFSFSLPQTNEPQILFPFDTEIDCERKKDFPQSQWSVDALSKAQGRLELLASKYHNRNISIPFNKIIEVYNAAFGYNNWSTDIMEISHKESEGRSDDGLSLFMTVVLKITLKDGTYVECIGDAIVKNYSDKSMAFNNCKKLAFTNCLKGSTKIFKRILQIYEEQVRCGIITGYNDPHYRPMLF</sequence>
<dbReference type="InterPro" id="IPR042525">
    <property type="entry name" value="Rad52_Rad59_Rad22_sf"/>
</dbReference>
<dbReference type="PANTHER" id="PTHR12132:SF1">
    <property type="entry name" value="DNA REPAIR PROTEIN RAD52 HOMOLOG"/>
    <property type="match status" value="1"/>
</dbReference>
<dbReference type="Proteomes" id="UP000769528">
    <property type="component" value="Unassembled WGS sequence"/>
</dbReference>
<evidence type="ECO:0000256" key="5">
    <source>
        <dbReference type="ARBA" id="ARBA00037138"/>
    </source>
</evidence>
<name>A0A9P8PXF3_9ASCO</name>
<dbReference type="SUPFAM" id="SSF54768">
    <property type="entry name" value="dsRNA-binding domain-like"/>
    <property type="match status" value="1"/>
</dbReference>
<dbReference type="InterPro" id="IPR007232">
    <property type="entry name" value="Rad52_Rad59_Rad22"/>
</dbReference>
<evidence type="ECO:0000256" key="1">
    <source>
        <dbReference type="ARBA" id="ARBA00006638"/>
    </source>
</evidence>
<dbReference type="Pfam" id="PF04098">
    <property type="entry name" value="Rad52_Rad22"/>
    <property type="match status" value="1"/>
</dbReference>
<dbReference type="GO" id="GO:0045002">
    <property type="term" value="P:double-strand break repair via single-strand annealing"/>
    <property type="evidence" value="ECO:0007669"/>
    <property type="project" value="TreeGrafter"/>
</dbReference>
<dbReference type="InterPro" id="IPR041247">
    <property type="entry name" value="Rad52_fam"/>
</dbReference>
<dbReference type="AlphaFoldDB" id="A0A9P8PXF3"/>
<evidence type="ECO:0000256" key="6">
    <source>
        <dbReference type="ARBA" id="ARBA00041062"/>
    </source>
</evidence>
<dbReference type="GO" id="GO:0005634">
    <property type="term" value="C:nucleus"/>
    <property type="evidence" value="ECO:0007669"/>
    <property type="project" value="TreeGrafter"/>
</dbReference>